<feature type="region of interest" description="Disordered" evidence="1">
    <location>
        <begin position="1"/>
        <end position="54"/>
    </location>
</feature>
<reference evidence="2 3" key="2">
    <citation type="submission" date="2018-11" db="EMBL/GenBank/DDBJ databases">
        <authorList>
            <consortium name="Pathogen Informatics"/>
        </authorList>
    </citation>
    <scope>NUCLEOTIDE SEQUENCE [LARGE SCALE GENOMIC DNA]</scope>
</reference>
<gene>
    <name evidence="2" type="ORF">NBR_LOCUS18451</name>
</gene>
<feature type="compositionally biased region" description="Low complexity" evidence="1">
    <location>
        <begin position="1"/>
        <end position="18"/>
    </location>
</feature>
<proteinExistence type="predicted"/>
<evidence type="ECO:0000313" key="4">
    <source>
        <dbReference type="WBParaSite" id="NBR_0001845001-mRNA-1"/>
    </source>
</evidence>
<dbReference type="Proteomes" id="UP000271162">
    <property type="component" value="Unassembled WGS sequence"/>
</dbReference>
<evidence type="ECO:0000256" key="1">
    <source>
        <dbReference type="SAM" id="MobiDB-lite"/>
    </source>
</evidence>
<name>A0A0N4YMN8_NIPBR</name>
<dbReference type="AlphaFoldDB" id="A0A0N4YMN8"/>
<keyword evidence="3" id="KW-1185">Reference proteome</keyword>
<reference evidence="4" key="1">
    <citation type="submission" date="2017-02" db="UniProtKB">
        <authorList>
            <consortium name="WormBaseParasite"/>
        </authorList>
    </citation>
    <scope>IDENTIFICATION</scope>
</reference>
<evidence type="ECO:0000313" key="2">
    <source>
        <dbReference type="EMBL" id="VDL82176.1"/>
    </source>
</evidence>
<evidence type="ECO:0000313" key="3">
    <source>
        <dbReference type="Proteomes" id="UP000271162"/>
    </source>
</evidence>
<dbReference type="WBParaSite" id="NBR_0001845001-mRNA-1">
    <property type="protein sequence ID" value="NBR_0001845001-mRNA-1"/>
    <property type="gene ID" value="NBR_0001845001"/>
</dbReference>
<feature type="compositionally biased region" description="Polar residues" evidence="1">
    <location>
        <begin position="32"/>
        <end position="51"/>
    </location>
</feature>
<protein>
    <submittedName>
        <fullName evidence="4">Autophagy-related protein 13</fullName>
    </submittedName>
</protein>
<sequence length="84" mass="8569">MCSESSVESSWPSSSSSSNLARMRTGLGHSDPQISASFNHTPSPKSTSTSVGPDAFRKFGRVVQTIGSFAGGGSATNTLTSSPS</sequence>
<accession>A0A0N4YMN8</accession>
<organism evidence="4">
    <name type="scientific">Nippostrongylus brasiliensis</name>
    <name type="common">Rat hookworm</name>
    <dbReference type="NCBI Taxonomy" id="27835"/>
    <lineage>
        <taxon>Eukaryota</taxon>
        <taxon>Metazoa</taxon>
        <taxon>Ecdysozoa</taxon>
        <taxon>Nematoda</taxon>
        <taxon>Chromadorea</taxon>
        <taxon>Rhabditida</taxon>
        <taxon>Rhabditina</taxon>
        <taxon>Rhabditomorpha</taxon>
        <taxon>Strongyloidea</taxon>
        <taxon>Heligmosomidae</taxon>
        <taxon>Nippostrongylus</taxon>
    </lineage>
</organism>
<dbReference type="EMBL" id="UYSL01023427">
    <property type="protein sequence ID" value="VDL82176.1"/>
    <property type="molecule type" value="Genomic_DNA"/>
</dbReference>